<dbReference type="Proteomes" id="UP001596298">
    <property type="component" value="Unassembled WGS sequence"/>
</dbReference>
<feature type="transmembrane region" description="Helical" evidence="2">
    <location>
        <begin position="1056"/>
        <end position="1079"/>
    </location>
</feature>
<feature type="transmembrane region" description="Helical" evidence="2">
    <location>
        <begin position="1140"/>
        <end position="1166"/>
    </location>
</feature>
<evidence type="ECO:0000259" key="3">
    <source>
        <dbReference type="Pfam" id="PF11847"/>
    </source>
</evidence>
<keyword evidence="2" id="KW-0472">Membrane</keyword>
<comment type="caution">
    <text evidence="4">The sequence shown here is derived from an EMBL/GenBank/DDBJ whole genome shotgun (WGS) entry which is preliminary data.</text>
</comment>
<dbReference type="EMBL" id="JBHSWH010000001">
    <property type="protein sequence ID" value="MFC6707278.1"/>
    <property type="molecule type" value="Genomic_DNA"/>
</dbReference>
<protein>
    <submittedName>
        <fullName evidence="4">Alpha-(1-&gt;3)-arabinofuranosyltransferase family protein</fullName>
    </submittedName>
</protein>
<dbReference type="Pfam" id="PF11847">
    <property type="entry name" value="GT-C_AftD"/>
    <property type="match status" value="1"/>
</dbReference>
<feature type="transmembrane region" description="Helical" evidence="2">
    <location>
        <begin position="120"/>
        <end position="138"/>
    </location>
</feature>
<feature type="domain" description="Alpha-(1-&gt;3)-arabinofuranosyltransferase N-terminal GT-C" evidence="3">
    <location>
        <begin position="25"/>
        <end position="656"/>
    </location>
</feature>
<feature type="transmembrane region" description="Helical" evidence="2">
    <location>
        <begin position="398"/>
        <end position="416"/>
    </location>
</feature>
<feature type="transmembrane region" description="Helical" evidence="2">
    <location>
        <begin position="1172"/>
        <end position="1194"/>
    </location>
</feature>
<reference evidence="5" key="1">
    <citation type="journal article" date="2019" name="Int. J. Syst. Evol. Microbiol.">
        <title>The Global Catalogue of Microorganisms (GCM) 10K type strain sequencing project: providing services to taxonomists for standard genome sequencing and annotation.</title>
        <authorList>
            <consortium name="The Broad Institute Genomics Platform"/>
            <consortium name="The Broad Institute Genome Sequencing Center for Infectious Disease"/>
            <person name="Wu L."/>
            <person name="Ma J."/>
        </authorList>
    </citation>
    <scope>NUCLEOTIDE SEQUENCE [LARGE SCALE GENOMIC DNA]</scope>
    <source>
        <strain evidence="5">CCUG 58127</strain>
    </source>
</reference>
<keyword evidence="2" id="KW-0812">Transmembrane</keyword>
<evidence type="ECO:0000313" key="5">
    <source>
        <dbReference type="Proteomes" id="UP001596298"/>
    </source>
</evidence>
<accession>A0ABW2AK18</accession>
<feature type="transmembrane region" description="Helical" evidence="2">
    <location>
        <begin position="12"/>
        <end position="32"/>
    </location>
</feature>
<feature type="transmembrane region" description="Helical" evidence="2">
    <location>
        <begin position="181"/>
        <end position="209"/>
    </location>
</feature>
<evidence type="ECO:0000256" key="1">
    <source>
        <dbReference type="SAM" id="MobiDB-lite"/>
    </source>
</evidence>
<dbReference type="RefSeq" id="WP_382403950.1">
    <property type="nucleotide sequence ID" value="NZ_JBHSWH010000001.1"/>
</dbReference>
<evidence type="ECO:0000313" key="4">
    <source>
        <dbReference type="EMBL" id="MFC6707278.1"/>
    </source>
</evidence>
<proteinExistence type="predicted"/>
<sequence length="1244" mass="129961">MTEQQPLLGRGALERLQLGLLLVVLAMVPWLVSPGRTEPDTKIDLTLTPWRYLGRSLDAWNNHAGLGELQNQAYGYLFPMGPVFGVCRSLALPAWATQRVWWTLLLVVSFLGTQQLLRRLGVAGAVPALVGGAAYALAPRMLTVLPVISIEAWPMALAPWLVIAVLPLVRRELSRAELVRCLALAGVLTAALGGVNATASGVVLALPFAFLITHPVGRRRLVSWLVAVVLGALWWLLPLLVLGRYAYPFLDYIETSSITTAVTSVPNVLRGADDWIAYILDSASHPVWQGGWVLAQSVTAILATGAVAAVGCWGLLRQRGHLARWTLLCAVGATLFMVVGHGGTVGSPLSQSVRGLLDGSLAPLRNIHKADPVLRLPLVIGFTAVLQRVSVSRRARDRFVPAVLALAVAVAATPIWQGRVGASDAYGAIPAQWTQVAHEIDRAATESGGSTMLLPNSRTSTYTWGSTTDEPLSALAKSPVVTRAAAPLGIPASTRILDVADELAASGETQPSLAAGLARLGIKRVVLRRNLAASVQAQPWQQVQRTLARSPGFRIAATYGKGRSALTVYDVTAAHAADVKTSDATTYGATPLTVAGGPEAMFGLYTTGLLSAQQWMQLDSATSTHADVVTDSMPWRSYNNGVPTAYGYSPVLTRDNRTPTHIGAKDLLPADDPARQPAREWIGWSQVSVSSSGADPFAKNYLSVRDGPAAAFDNDPSTAWLTGDHQGTAWLRGELPGRTVREIRLQLAGRSQHATLPDTVRVRVGNKQVSVAVRGRSEVTVPVPATKAGSVEVRLTAPSDAVDPVLGITEMRVTGTKLGSVIDIPQTVDPSSQALLLHRLPEDGTTITRQVHLTGSAPATATVWLRASDGVVSTRCGAAGSVTVTDAGRTTRIPLQAKGSGRVAKGGLVEAKTCIQSGLSGALSSPEPATGVSKGRARNEPVSKPRGTAQTISITGKPGLTPELATFGKNPTPPDTTRKVTSMTGDSGQRVVKVSAGAPGVVALSEGFNAGWQATDGSGTSLQAVEVDGWRQGFRVTGTGADTITMSFEPTTPQRLGLFAGGLVALALLLTFLAAAFVCRRSARSSAALSSREARAAYRRVGRGTSPYRDLAAEARGLDTPSSASLLRPLDQLARNTRPALGAVAAVVVGFLAAGPAGLLAGLVAAAVPVRWLRHTAGGAMVAAALALGFFGVVDAQSAGAIAGQLLGTVTLSALARAGCVFGRAPTAAPDAPPATPTRSQSAR</sequence>
<feature type="transmembrane region" description="Helical" evidence="2">
    <location>
        <begin position="289"/>
        <end position="315"/>
    </location>
</feature>
<feature type="transmembrane region" description="Helical" evidence="2">
    <location>
        <begin position="144"/>
        <end position="169"/>
    </location>
</feature>
<dbReference type="InterPro" id="IPR021798">
    <property type="entry name" value="AftD_N"/>
</dbReference>
<name>A0ABW2AK18_9MICO</name>
<gene>
    <name evidence="4" type="ORF">ACFQDH_18960</name>
</gene>
<keyword evidence="2" id="KW-1133">Transmembrane helix</keyword>
<keyword evidence="5" id="KW-1185">Reference proteome</keyword>
<feature type="region of interest" description="Disordered" evidence="1">
    <location>
        <begin position="919"/>
        <end position="987"/>
    </location>
</feature>
<evidence type="ECO:0000256" key="2">
    <source>
        <dbReference type="SAM" id="Phobius"/>
    </source>
</evidence>
<feature type="transmembrane region" description="Helical" evidence="2">
    <location>
        <begin position="373"/>
        <end position="391"/>
    </location>
</feature>
<feature type="transmembrane region" description="Helical" evidence="2">
    <location>
        <begin position="221"/>
        <end position="242"/>
    </location>
</feature>
<feature type="transmembrane region" description="Helical" evidence="2">
    <location>
        <begin position="322"/>
        <end position="340"/>
    </location>
</feature>
<organism evidence="4 5">
    <name type="scientific">Flexivirga alba</name>
    <dbReference type="NCBI Taxonomy" id="702742"/>
    <lineage>
        <taxon>Bacteria</taxon>
        <taxon>Bacillati</taxon>
        <taxon>Actinomycetota</taxon>
        <taxon>Actinomycetes</taxon>
        <taxon>Micrococcales</taxon>
        <taxon>Dermacoccaceae</taxon>
        <taxon>Flexivirga</taxon>
    </lineage>
</organism>